<proteinExistence type="predicted"/>
<evidence type="ECO:0000313" key="1">
    <source>
        <dbReference type="EMBL" id="KAJ0044659.1"/>
    </source>
</evidence>
<accession>A0ACC0Z2K5</accession>
<dbReference type="EMBL" id="CM047738">
    <property type="protein sequence ID" value="KAJ0044659.1"/>
    <property type="molecule type" value="Genomic_DNA"/>
</dbReference>
<reference evidence="2" key="1">
    <citation type="journal article" date="2023" name="G3 (Bethesda)">
        <title>Genome assembly and association tests identify interacting loci associated with vigor, precocity, and sex in interspecific pistachio rootstocks.</title>
        <authorList>
            <person name="Palmer W."/>
            <person name="Jacygrad E."/>
            <person name="Sagayaradj S."/>
            <person name="Cavanaugh K."/>
            <person name="Han R."/>
            <person name="Bertier L."/>
            <person name="Beede B."/>
            <person name="Kafkas S."/>
            <person name="Golino D."/>
            <person name="Preece J."/>
            <person name="Michelmore R."/>
        </authorList>
    </citation>
    <scope>NUCLEOTIDE SEQUENCE [LARGE SCALE GENOMIC DNA]</scope>
</reference>
<comment type="caution">
    <text evidence="1">The sequence shown here is derived from an EMBL/GenBank/DDBJ whole genome shotgun (WGS) entry which is preliminary data.</text>
</comment>
<dbReference type="Proteomes" id="UP001163603">
    <property type="component" value="Chromosome 3"/>
</dbReference>
<name>A0ACC0Z2K5_9ROSI</name>
<protein>
    <submittedName>
        <fullName evidence="1">Uncharacterized protein</fullName>
    </submittedName>
</protein>
<gene>
    <name evidence="1" type="ORF">Pint_06299</name>
</gene>
<organism evidence="1 2">
    <name type="scientific">Pistacia integerrima</name>
    <dbReference type="NCBI Taxonomy" id="434235"/>
    <lineage>
        <taxon>Eukaryota</taxon>
        <taxon>Viridiplantae</taxon>
        <taxon>Streptophyta</taxon>
        <taxon>Embryophyta</taxon>
        <taxon>Tracheophyta</taxon>
        <taxon>Spermatophyta</taxon>
        <taxon>Magnoliopsida</taxon>
        <taxon>eudicotyledons</taxon>
        <taxon>Gunneridae</taxon>
        <taxon>Pentapetalae</taxon>
        <taxon>rosids</taxon>
        <taxon>malvids</taxon>
        <taxon>Sapindales</taxon>
        <taxon>Anacardiaceae</taxon>
        <taxon>Pistacia</taxon>
    </lineage>
</organism>
<keyword evidence="2" id="KW-1185">Reference proteome</keyword>
<sequence>MLATTVISIAYTILQIAFSLSYVSTGNRVISGDGSFKFDFYGDKVISYVLATGGAAAFGVTKDMKVVFAGSGNKLFDRGYGCASLVLFWFACTAALSIYLSYALPKGFQ</sequence>
<evidence type="ECO:0000313" key="2">
    <source>
        <dbReference type="Proteomes" id="UP001163603"/>
    </source>
</evidence>